<evidence type="ECO:0000313" key="1">
    <source>
        <dbReference type="EMBL" id="GAA4419287.1"/>
    </source>
</evidence>
<gene>
    <name evidence="1" type="ORF">GCM10023187_53450</name>
</gene>
<evidence type="ECO:0000313" key="2">
    <source>
        <dbReference type="Proteomes" id="UP001500936"/>
    </source>
</evidence>
<reference evidence="2" key="1">
    <citation type="journal article" date="2019" name="Int. J. Syst. Evol. Microbiol.">
        <title>The Global Catalogue of Microorganisms (GCM) 10K type strain sequencing project: providing services to taxonomists for standard genome sequencing and annotation.</title>
        <authorList>
            <consortium name="The Broad Institute Genomics Platform"/>
            <consortium name="The Broad Institute Genome Sequencing Center for Infectious Disease"/>
            <person name="Wu L."/>
            <person name="Ma J."/>
        </authorList>
    </citation>
    <scope>NUCLEOTIDE SEQUENCE [LARGE SCALE GENOMIC DNA]</scope>
    <source>
        <strain evidence="2">JCM 17925</strain>
    </source>
</reference>
<name>A0ABP8L0E8_9BACT</name>
<sequence length="163" mass="18432">MNEYEGCCGAQPVEFTRAKKQIYVPNAFTPNGDGVNDYFRPYVNDEVGTVWGFTILSATGDTVLFMRPRFDGSDSTKLSYYAWNGLRKDGTRYKGLFKYRMRVDDKMANKDIIEGTACAIVCGPEANYFQSKQGCFFPAQAGENEKKGKLESARKNRETNCFK</sequence>
<dbReference type="Proteomes" id="UP001500936">
    <property type="component" value="Unassembled WGS sequence"/>
</dbReference>
<dbReference type="EMBL" id="BAABHB010000018">
    <property type="protein sequence ID" value="GAA4419287.1"/>
    <property type="molecule type" value="Genomic_DNA"/>
</dbReference>
<accession>A0ABP8L0E8</accession>
<keyword evidence="2" id="KW-1185">Reference proteome</keyword>
<organism evidence="1 2">
    <name type="scientific">Nibrella viscosa</name>
    <dbReference type="NCBI Taxonomy" id="1084524"/>
    <lineage>
        <taxon>Bacteria</taxon>
        <taxon>Pseudomonadati</taxon>
        <taxon>Bacteroidota</taxon>
        <taxon>Cytophagia</taxon>
        <taxon>Cytophagales</taxon>
        <taxon>Spirosomataceae</taxon>
        <taxon>Nibrella</taxon>
    </lineage>
</organism>
<proteinExistence type="predicted"/>
<protein>
    <submittedName>
        <fullName evidence="1">Uncharacterized protein</fullName>
    </submittedName>
</protein>
<comment type="caution">
    <text evidence="1">The sequence shown here is derived from an EMBL/GenBank/DDBJ whole genome shotgun (WGS) entry which is preliminary data.</text>
</comment>